<organism evidence="4 5">
    <name type="scientific">Clostridium gasigenes</name>
    <dbReference type="NCBI Taxonomy" id="94869"/>
    <lineage>
        <taxon>Bacteria</taxon>
        <taxon>Bacillati</taxon>
        <taxon>Bacillota</taxon>
        <taxon>Clostridia</taxon>
        <taxon>Eubacteriales</taxon>
        <taxon>Clostridiaceae</taxon>
        <taxon>Clostridium</taxon>
    </lineage>
</organism>
<keyword evidence="2" id="KW-1133">Transmembrane helix</keyword>
<evidence type="ECO:0000256" key="1">
    <source>
        <dbReference type="ARBA" id="ARBA00006068"/>
    </source>
</evidence>
<evidence type="ECO:0000259" key="3">
    <source>
        <dbReference type="Pfam" id="PF03816"/>
    </source>
</evidence>
<accession>A0A7X0S9M1</accession>
<dbReference type="PANTHER" id="PTHR33392:SF6">
    <property type="entry name" value="POLYISOPRENYL-TEICHOIC ACID--PEPTIDOGLYCAN TEICHOIC ACID TRANSFERASE TAGU"/>
    <property type="match status" value="1"/>
</dbReference>
<dbReference type="Proteomes" id="UP000585258">
    <property type="component" value="Unassembled WGS sequence"/>
</dbReference>
<proteinExistence type="inferred from homology"/>
<dbReference type="Gene3D" id="3.40.630.190">
    <property type="entry name" value="LCP protein"/>
    <property type="match status" value="1"/>
</dbReference>
<keyword evidence="2" id="KW-0812">Transmembrane</keyword>
<dbReference type="InterPro" id="IPR004474">
    <property type="entry name" value="LytR_CpsA_psr"/>
</dbReference>
<protein>
    <submittedName>
        <fullName evidence="4">LCP family protein</fullName>
    </submittedName>
</protein>
<feature type="transmembrane region" description="Helical" evidence="2">
    <location>
        <begin position="20"/>
        <end position="44"/>
    </location>
</feature>
<reference evidence="4 5" key="1">
    <citation type="submission" date="2020-08" db="EMBL/GenBank/DDBJ databases">
        <title>Clostridia isolated from Swiss meat.</title>
        <authorList>
            <person name="Wambui J."/>
            <person name="Stevens M.J.A."/>
            <person name="Stephan R."/>
        </authorList>
    </citation>
    <scope>NUCLEOTIDE SEQUENCE [LARGE SCALE GENOMIC DNA]</scope>
    <source>
        <strain evidence="4 5">CM001</strain>
    </source>
</reference>
<evidence type="ECO:0000256" key="2">
    <source>
        <dbReference type="SAM" id="Phobius"/>
    </source>
</evidence>
<sequence length="329" mass="36346">MKGCESVSKSQKNKKKKSPLKITLITLLIIVLIALIGSGAYSLYLSSKLDKVNLDKNNIGITTETTENLSKYAAYDKIINIALFGIDAGDNEFGRSDSIMILTIDPVHNKLKLSSIMRDSYVNIPGHGMDKLNHAFAFGNSILALQTLNENFNINVDNFVSTNFSNLPKIIDKLGGVTINLTAEEFPLMNSYAASRGSTSSINAAGPQLLNGDLALAYSRIRYTAGGDYERTSRHRTILSAIFNKVNNTPATQFPSLLNDFLPFVQTSFSTSELLRLGTTISQIDNSSIIEDRFPRDDFSKGETINGIYYLTFEGEATKSQMQQFIYEK</sequence>
<feature type="domain" description="Cell envelope-related transcriptional attenuator" evidence="3">
    <location>
        <begin position="95"/>
        <end position="247"/>
    </location>
</feature>
<name>A0A7X0S9M1_9CLOT</name>
<comment type="similarity">
    <text evidence="1">Belongs to the LytR/CpsA/Psr (LCP) family.</text>
</comment>
<evidence type="ECO:0000313" key="4">
    <source>
        <dbReference type="EMBL" id="MBB6713532.1"/>
    </source>
</evidence>
<dbReference type="Pfam" id="PF03816">
    <property type="entry name" value="LytR_cpsA_psr"/>
    <property type="match status" value="1"/>
</dbReference>
<evidence type="ECO:0000313" key="5">
    <source>
        <dbReference type="Proteomes" id="UP000585258"/>
    </source>
</evidence>
<comment type="caution">
    <text evidence="4">The sequence shown here is derived from an EMBL/GenBank/DDBJ whole genome shotgun (WGS) entry which is preliminary data.</text>
</comment>
<dbReference type="InterPro" id="IPR050922">
    <property type="entry name" value="LytR/CpsA/Psr_CW_biosynth"/>
</dbReference>
<dbReference type="NCBIfam" id="TIGR00350">
    <property type="entry name" value="lytR_cpsA_psr"/>
    <property type="match status" value="1"/>
</dbReference>
<dbReference type="PANTHER" id="PTHR33392">
    <property type="entry name" value="POLYISOPRENYL-TEICHOIC ACID--PEPTIDOGLYCAN TEICHOIC ACID TRANSFERASE TAGU"/>
    <property type="match status" value="1"/>
</dbReference>
<gene>
    <name evidence="4" type="ORF">H7E68_02130</name>
</gene>
<dbReference type="AlphaFoldDB" id="A0A7X0S9M1"/>
<dbReference type="EMBL" id="JACKWY010000001">
    <property type="protein sequence ID" value="MBB6713532.1"/>
    <property type="molecule type" value="Genomic_DNA"/>
</dbReference>
<keyword evidence="2" id="KW-0472">Membrane</keyword>